<reference evidence="2" key="1">
    <citation type="submission" date="2015-10" db="EMBL/GenBank/DDBJ databases">
        <title>Analysis of five complete genome sequences for members of the class Peribacteria in the recently recognized Peregrinibacteria bacterial phylum.</title>
        <authorList>
            <person name="Anantharaman K."/>
            <person name="Brown C.T."/>
            <person name="Burstein D."/>
            <person name="Castelle C.J."/>
            <person name="Probst A.J."/>
            <person name="Thomas B.C."/>
            <person name="Williams K.H."/>
            <person name="Banfield J.F."/>
        </authorList>
    </citation>
    <scope>NUCLEOTIDE SEQUENCE [LARGE SCALE GENOMIC DNA]</scope>
</reference>
<accession>A0A0S1SSR2</accession>
<dbReference type="KEGG" id="prf:PeribacterA2_0272"/>
<organism evidence="1 2">
    <name type="scientific">Candidatus Peribacter riflensis</name>
    <dbReference type="NCBI Taxonomy" id="1735162"/>
    <lineage>
        <taxon>Bacteria</taxon>
        <taxon>Candidatus Peregrinibacteriota</taxon>
        <taxon>Candidatus Peribacteria</taxon>
        <taxon>Candidatus Peribacterales</taxon>
        <taxon>Candidatus Peribacteraceae</taxon>
        <taxon>Candidatus Peribacter</taxon>
    </lineage>
</organism>
<accession>A0A0S1SUR7</accession>
<evidence type="ECO:0000313" key="1">
    <source>
        <dbReference type="EMBL" id="ALM12971.1"/>
    </source>
</evidence>
<proteinExistence type="predicted"/>
<accession>A0A0S1SIF3</accession>
<dbReference type="Proteomes" id="UP000069135">
    <property type="component" value="Chromosome"/>
</dbReference>
<accession>A0A0S1SKA1</accession>
<protein>
    <submittedName>
        <fullName evidence="1">Uncharacterized protein</fullName>
    </submittedName>
</protein>
<reference evidence="1 2" key="2">
    <citation type="journal article" date="2016" name="PeerJ">
        <title>Analysis of five complete genome sequences for members of the class Peribacteria in the recently recognized Peregrinibacteria bacterial phylum.</title>
        <authorList>
            <person name="Anantharaman K."/>
            <person name="Brown C.T."/>
            <person name="Burstein D."/>
            <person name="Castelle C.J."/>
            <person name="Probst A.J."/>
            <person name="Thomas B.C."/>
            <person name="Williams K.H."/>
            <person name="Banfield J.F."/>
        </authorList>
    </citation>
    <scope>NUCLEOTIDE SEQUENCE [LARGE SCALE GENOMIC DNA]</scope>
    <source>
        <strain evidence="1">RIFOXYD1_FULL_PER-ii_59_16</strain>
    </source>
</reference>
<accession>A0A0S1SLV7</accession>
<evidence type="ECO:0000313" key="2">
    <source>
        <dbReference type="Proteomes" id="UP000069135"/>
    </source>
</evidence>
<dbReference type="AlphaFoldDB" id="A0A0S1SLV7"/>
<dbReference type="EMBL" id="CP013065">
    <property type="protein sequence ID" value="ALM12971.1"/>
    <property type="molecule type" value="Genomic_DNA"/>
</dbReference>
<gene>
    <name evidence="1" type="ORF">PeribacterD1_0272</name>
</gene>
<name>A0A0S1SLV7_9BACT</name>
<dbReference type="STRING" id="1735162.PeribacterB2_0272"/>
<sequence length="115" mass="12802">MEPENPIAAYNDFLCATLEKETEARVLLGTLRPDEHVSEEEVFQVSQVLAITEWTSEGFPLVLGEAKQRHDLRGIVDDLAISGLCLCGESRSTLVERIDAIVKQFNVVCARAKEK</sequence>